<dbReference type="STRING" id="797302.Halru_2306"/>
<reference evidence="2" key="1">
    <citation type="submission" date="2011-09" db="EMBL/GenBank/DDBJ databases">
        <title>Complete sequence of Halovivax ruber XH-70.</title>
        <authorList>
            <consortium name="US DOE Joint Genome Institute"/>
            <person name="Lucas S."/>
            <person name="Han J."/>
            <person name="Lapidus A."/>
            <person name="Cheng J.-F."/>
            <person name="Goodwin L."/>
            <person name="Pitluck S."/>
            <person name="Peters L."/>
            <person name="Mikhailova N."/>
            <person name="Davenport K."/>
            <person name="Detter J.C."/>
            <person name="Han C."/>
            <person name="Tapia R."/>
            <person name="Land M."/>
            <person name="Hauser L."/>
            <person name="Kyrpides N."/>
            <person name="Ivanova N."/>
            <person name="Pagani I."/>
            <person name="Sproer C."/>
            <person name="Anderson I."/>
            <person name="Woyke T."/>
        </authorList>
    </citation>
    <scope>NUCLEOTIDE SEQUENCE</scope>
    <source>
        <strain evidence="2">XH-70</strain>
    </source>
</reference>
<proteinExistence type="predicted"/>
<dbReference type="OrthoDB" id="197996at2157"/>
<keyword evidence="3" id="KW-1185">Reference proteome</keyword>
<dbReference type="RefSeq" id="WP_015301498.1">
    <property type="nucleotide sequence ID" value="NC_019964.1"/>
</dbReference>
<protein>
    <submittedName>
        <fullName evidence="2">Uncharacterized protein</fullName>
    </submittedName>
</protein>
<dbReference type="KEGG" id="hru:Halru_2306"/>
<organism evidence="2 3">
    <name type="scientific">Halovivax ruber (strain DSM 18193 / JCM 13892 / XH-70)</name>
    <dbReference type="NCBI Taxonomy" id="797302"/>
    <lineage>
        <taxon>Archaea</taxon>
        <taxon>Methanobacteriati</taxon>
        <taxon>Methanobacteriota</taxon>
        <taxon>Stenosarchaea group</taxon>
        <taxon>Halobacteria</taxon>
        <taxon>Halobacteriales</taxon>
        <taxon>Natrialbaceae</taxon>
        <taxon>Halovivax</taxon>
    </lineage>
</organism>
<feature type="region of interest" description="Disordered" evidence="1">
    <location>
        <begin position="166"/>
        <end position="219"/>
    </location>
</feature>
<name>L0IFB4_HALRX</name>
<dbReference type="GeneID" id="14376814"/>
<evidence type="ECO:0000313" key="2">
    <source>
        <dbReference type="EMBL" id="AGB16891.1"/>
    </source>
</evidence>
<dbReference type="AlphaFoldDB" id="L0IFB4"/>
<feature type="compositionally biased region" description="Polar residues" evidence="1">
    <location>
        <begin position="185"/>
        <end position="200"/>
    </location>
</feature>
<dbReference type="Proteomes" id="UP000010846">
    <property type="component" value="Chromosome"/>
</dbReference>
<gene>
    <name evidence="2" type="ordered locus">Halru_2306</name>
</gene>
<accession>L0IFB4</accession>
<dbReference type="HOGENOM" id="CLU_106156_0_0_2"/>
<evidence type="ECO:0000313" key="3">
    <source>
        <dbReference type="Proteomes" id="UP000010846"/>
    </source>
</evidence>
<dbReference type="EMBL" id="CP003050">
    <property type="protein sequence ID" value="AGB16891.1"/>
    <property type="molecule type" value="Genomic_DNA"/>
</dbReference>
<sequence>MGLLDRLRGDPDTAKFDRIEEDVTYTVSPRSHTVAYAIAVSRAEHEALADLVRADDEAQDHEETLSTALSAALDGEDADTDVIVDRIRRPRRVADAVTTSWEALLADDPDVAYLPIGMVGELAAFVATCRERADNDDDSFTLPDSFDRAASLLVRIKEATDRPENRIVVHRDRVPTVESAERTSENPSSDGAAQSTSASEASDGAAQSTSASEASDESS</sequence>
<evidence type="ECO:0000256" key="1">
    <source>
        <dbReference type="SAM" id="MobiDB-lite"/>
    </source>
</evidence>
<dbReference type="eggNOG" id="arCOG08899">
    <property type="taxonomic scope" value="Archaea"/>
</dbReference>
<feature type="compositionally biased region" description="Basic and acidic residues" evidence="1">
    <location>
        <begin position="166"/>
        <end position="184"/>
    </location>
</feature>